<protein>
    <submittedName>
        <fullName evidence="1">Uncharacterized protein</fullName>
    </submittedName>
</protein>
<dbReference type="Proteomes" id="UP000315095">
    <property type="component" value="Unassembled WGS sequence"/>
</dbReference>
<keyword evidence="2" id="KW-1185">Reference proteome</keyword>
<accession>A0A4P5P768</accession>
<comment type="caution">
    <text evidence="1">The sequence shown here is derived from an EMBL/GenBank/DDBJ whole genome shotgun (WGS) entry which is preliminary data.</text>
</comment>
<accession>A0A4P5NX84</accession>
<gene>
    <name evidence="1" type="ORF">MSKU9_3148</name>
</gene>
<organism evidence="1 2">
    <name type="scientific">Komagataeibacter diospyri</name>
    <dbReference type="NCBI Taxonomy" id="1932662"/>
    <lineage>
        <taxon>Bacteria</taxon>
        <taxon>Pseudomonadati</taxon>
        <taxon>Pseudomonadota</taxon>
        <taxon>Alphaproteobacteria</taxon>
        <taxon>Acetobacterales</taxon>
        <taxon>Acetobacteraceae</taxon>
        <taxon>Komagataeibacter</taxon>
    </lineage>
</organism>
<dbReference type="EMBL" id="BDLU01000066">
    <property type="protein sequence ID" value="GCE85007.1"/>
    <property type="molecule type" value="Genomic_DNA"/>
</dbReference>
<dbReference type="AlphaFoldDB" id="A0A4P5NX84"/>
<evidence type="ECO:0000313" key="1">
    <source>
        <dbReference type="EMBL" id="GCE85007.1"/>
    </source>
</evidence>
<sequence length="56" mass="6308">MADIDVANALSGNFFVKNVVLKHIFVVIMPLCSIRMTSSGLRNMRILLLLFLFNPL</sequence>
<name>A0A4P5NX84_9PROT</name>
<evidence type="ECO:0000313" key="2">
    <source>
        <dbReference type="Proteomes" id="UP000315095"/>
    </source>
</evidence>
<proteinExistence type="predicted"/>
<reference evidence="2" key="1">
    <citation type="submission" date="2017-01" db="EMBL/GenBank/DDBJ databases">
        <title>Komagataeibacter sp. MSKU9 whole genome sequencing project.</title>
        <authorList>
            <person name="Matsutani M."/>
            <person name="Naloka K."/>
            <person name="Theeragool G."/>
            <person name="Yakushi T."/>
            <person name="Matsushita K."/>
        </authorList>
    </citation>
    <scope>NUCLEOTIDE SEQUENCE [LARGE SCALE GENOMIC DNA]</scope>
    <source>
        <strain evidence="2">MSKU9</strain>
    </source>
</reference>